<dbReference type="AlphaFoldDB" id="A0A345IRJ1"/>
<dbReference type="RefSeq" id="WP_060418221.1">
    <property type="nucleotide sequence ID" value="NZ_CP028946.1"/>
</dbReference>
<protein>
    <submittedName>
        <fullName evidence="3">Protein 13</fullName>
    </submittedName>
</protein>
<proteinExistence type="predicted"/>
<organism evidence="3">
    <name type="scientific">Serratia marcescens</name>
    <dbReference type="NCBI Taxonomy" id="615"/>
    <lineage>
        <taxon>Bacteria</taxon>
        <taxon>Pseudomonadati</taxon>
        <taxon>Pseudomonadota</taxon>
        <taxon>Gammaproteobacteria</taxon>
        <taxon>Enterobacterales</taxon>
        <taxon>Yersiniaceae</taxon>
        <taxon>Serratia</taxon>
    </lineage>
</organism>
<evidence type="ECO:0000313" key="4">
    <source>
        <dbReference type="EMBL" id="AXH02727.1"/>
    </source>
</evidence>
<dbReference type="EMBL" id="MH460881">
    <property type="protein sequence ID" value="AXH02052.1"/>
    <property type="molecule type" value="Genomic_DNA"/>
</dbReference>
<evidence type="ECO:0000313" key="1">
    <source>
        <dbReference type="EMBL" id="AXH01830.1"/>
    </source>
</evidence>
<dbReference type="EMBL" id="MH460883">
    <property type="protein sequence ID" value="AXH02463.1"/>
    <property type="molecule type" value="Genomic_DNA"/>
</dbReference>
<reference evidence="3" key="1">
    <citation type="submission" date="2018-06" db="EMBL/GenBank/DDBJ databases">
        <title>SME-4 producing Serratia marcescens from Argentina and comparison with genomes of other SME-producers.</title>
        <authorList>
            <person name="Dabos L."/>
            <person name="Patino Navarrete R."/>
            <person name="Naas T."/>
        </authorList>
    </citation>
    <scope>NUCLEOTIDE SEQUENCE</scope>
    <source>
        <strain evidence="1">CHE4</strain>
        <strain evidence="2">MEX-1</strain>
        <strain evidence="3">S8</strain>
        <strain evidence="4">USA-1</strain>
    </source>
</reference>
<evidence type="ECO:0000313" key="3">
    <source>
        <dbReference type="EMBL" id="AXH02463.1"/>
    </source>
</evidence>
<dbReference type="EMBL" id="MH460884">
    <property type="protein sequence ID" value="AXH02727.1"/>
    <property type="molecule type" value="Genomic_DNA"/>
</dbReference>
<accession>A0A345IRJ1</accession>
<name>A0A345IRJ1_SERMA</name>
<evidence type="ECO:0000313" key="2">
    <source>
        <dbReference type="EMBL" id="AXH02052.1"/>
    </source>
</evidence>
<sequence>MRKVEVVEATLEHVAALLPHVRQADADEFNAMSGKTPAQVLELALRTSAFAFAGLINGEVVTIFGVAPRSMITGSGVPWLVGSDLLERYQATFLRRCRPVLRLFLQHYPELENYVDARNTAAKCWLHWLGFTIHEAQPVGRAGLPFHRFEMRRGDHV</sequence>
<dbReference type="EMBL" id="MH460880">
    <property type="protein sequence ID" value="AXH01830.1"/>
    <property type="molecule type" value="Genomic_DNA"/>
</dbReference>